<dbReference type="Pfam" id="PF17832">
    <property type="entry name" value="Pre-PUA"/>
    <property type="match status" value="1"/>
</dbReference>
<dbReference type="FunFam" id="3.30.780.10:FF:000008">
    <property type="entry name" value="eukaryotic translation initiation factor 2D"/>
    <property type="match status" value="1"/>
</dbReference>
<dbReference type="GO" id="GO:0006364">
    <property type="term" value="P:rRNA processing"/>
    <property type="evidence" value="ECO:0007669"/>
    <property type="project" value="EnsemblFungi"/>
</dbReference>
<gene>
    <name evidence="3" type="ORF">CANTADRAFT_24458</name>
</gene>
<dbReference type="InterPro" id="IPR036885">
    <property type="entry name" value="SWIB_MDM2_dom_sf"/>
</dbReference>
<dbReference type="PANTHER" id="PTHR12217">
    <property type="entry name" value="EUKARYOTIC TRANSLATION INITIATION FACTOR 2D"/>
    <property type="match status" value="1"/>
</dbReference>
<dbReference type="Pfam" id="PF25304">
    <property type="entry name" value="WHD_eIF2D"/>
    <property type="match status" value="1"/>
</dbReference>
<feature type="compositionally biased region" description="Acidic residues" evidence="1">
    <location>
        <begin position="205"/>
        <end position="214"/>
    </location>
</feature>
<dbReference type="InterPro" id="IPR057429">
    <property type="entry name" value="WH_eIF2D"/>
</dbReference>
<dbReference type="CDD" id="cd21156">
    <property type="entry name" value="PUA_eIF2d-like"/>
    <property type="match status" value="1"/>
</dbReference>
<name>A0A1E4SPX5_9ASCO</name>
<feature type="domain" description="SUI1" evidence="2">
    <location>
        <begin position="473"/>
        <end position="546"/>
    </location>
</feature>
<dbReference type="Proteomes" id="UP000094285">
    <property type="component" value="Unassembled WGS sequence"/>
</dbReference>
<dbReference type="InterPro" id="IPR039757">
    <property type="entry name" value="EIF2D"/>
</dbReference>
<dbReference type="GO" id="GO:0003723">
    <property type="term" value="F:RNA binding"/>
    <property type="evidence" value="ECO:0007669"/>
    <property type="project" value="EnsemblFungi"/>
</dbReference>
<dbReference type="OrthoDB" id="199771at2759"/>
<dbReference type="Pfam" id="PF26292">
    <property type="entry name" value="PUA_elF2D"/>
    <property type="match status" value="1"/>
</dbReference>
<keyword evidence="4" id="KW-1185">Reference proteome</keyword>
<dbReference type="Gene3D" id="3.10.400.20">
    <property type="match status" value="1"/>
</dbReference>
<reference evidence="4" key="1">
    <citation type="submission" date="2016-05" db="EMBL/GenBank/DDBJ databases">
        <title>Comparative genomics of biotechnologically important yeasts.</title>
        <authorList>
            <consortium name="DOE Joint Genome Institute"/>
            <person name="Riley R."/>
            <person name="Haridas S."/>
            <person name="Wolfe K.H."/>
            <person name="Lopes M.R."/>
            <person name="Hittinger C.T."/>
            <person name="Goker M."/>
            <person name="Salamov A."/>
            <person name="Wisecaver J."/>
            <person name="Long T.M."/>
            <person name="Aerts A.L."/>
            <person name="Barry K."/>
            <person name="Choi C."/>
            <person name="Clum A."/>
            <person name="Coughlan A.Y."/>
            <person name="Deshpande S."/>
            <person name="Douglass A.P."/>
            <person name="Hanson S.J."/>
            <person name="Klenk H.-P."/>
            <person name="Labutti K."/>
            <person name="Lapidus A."/>
            <person name="Lindquist E."/>
            <person name="Lipzen A."/>
            <person name="Meier-Kolthoff J.P."/>
            <person name="Ohm R.A."/>
            <person name="Otillar R.P."/>
            <person name="Pangilinan J."/>
            <person name="Peng Y."/>
            <person name="Rokas A."/>
            <person name="Rosa C.A."/>
            <person name="Scheuner C."/>
            <person name="Sibirny A.A."/>
            <person name="Slot J.C."/>
            <person name="Stielow J.B."/>
            <person name="Sun H."/>
            <person name="Kurtzman C.P."/>
            <person name="Blackwell M."/>
            <person name="Grigoriev I.V."/>
            <person name="Jeffries T.W."/>
        </authorList>
    </citation>
    <scope>NUCLEOTIDE SEQUENCE [LARGE SCALE GENOMIC DNA]</scope>
    <source>
        <strain evidence="4">NRRL Y-17324</strain>
    </source>
</reference>
<dbReference type="STRING" id="984487.A0A1E4SPX5"/>
<dbReference type="PANTHER" id="PTHR12217:SF4">
    <property type="entry name" value="EUKARYOTIC TRANSLATION INITIATION FACTOR 2D"/>
    <property type="match status" value="1"/>
</dbReference>
<accession>A0A1E4SPX5</accession>
<organism evidence="3 4">
    <name type="scientific">Suhomyces tanzawaensis NRRL Y-17324</name>
    <dbReference type="NCBI Taxonomy" id="984487"/>
    <lineage>
        <taxon>Eukaryota</taxon>
        <taxon>Fungi</taxon>
        <taxon>Dikarya</taxon>
        <taxon>Ascomycota</taxon>
        <taxon>Saccharomycotina</taxon>
        <taxon>Pichiomycetes</taxon>
        <taxon>Debaryomycetaceae</taxon>
        <taxon>Suhomyces</taxon>
    </lineage>
</organism>
<feature type="region of interest" description="Disordered" evidence="1">
    <location>
        <begin position="203"/>
        <end position="232"/>
    </location>
</feature>
<dbReference type="PROSITE" id="PS50890">
    <property type="entry name" value="PUA"/>
    <property type="match status" value="1"/>
</dbReference>
<dbReference type="SUPFAM" id="SSF88697">
    <property type="entry name" value="PUA domain-like"/>
    <property type="match status" value="1"/>
</dbReference>
<dbReference type="AlphaFoldDB" id="A0A1E4SPX5"/>
<dbReference type="PROSITE" id="PS50296">
    <property type="entry name" value="SUI1"/>
    <property type="match status" value="1"/>
</dbReference>
<proteinExistence type="predicted"/>
<dbReference type="InterPro" id="IPR036877">
    <property type="entry name" value="SUI1_dom_sf"/>
</dbReference>
<dbReference type="InterPro" id="IPR039759">
    <property type="entry name" value="eIF2D_SUI1"/>
</dbReference>
<evidence type="ECO:0000256" key="1">
    <source>
        <dbReference type="SAM" id="MobiDB-lite"/>
    </source>
</evidence>
<dbReference type="InterPro" id="IPR015947">
    <property type="entry name" value="PUA-like_sf"/>
</dbReference>
<dbReference type="EMBL" id="KV453909">
    <property type="protein sequence ID" value="ODV81556.1"/>
    <property type="molecule type" value="Genomic_DNA"/>
</dbReference>
<dbReference type="InterPro" id="IPR041366">
    <property type="entry name" value="Pre-PUA"/>
</dbReference>
<dbReference type="GeneID" id="30981260"/>
<dbReference type="Gene3D" id="3.30.780.10">
    <property type="entry name" value="SUI1-like domain"/>
    <property type="match status" value="1"/>
</dbReference>
<dbReference type="RefSeq" id="XP_020066678.1">
    <property type="nucleotide sequence ID" value="XM_020207123.1"/>
</dbReference>
<evidence type="ECO:0000259" key="2">
    <source>
        <dbReference type="PROSITE" id="PS50296"/>
    </source>
</evidence>
<evidence type="ECO:0000313" key="3">
    <source>
        <dbReference type="EMBL" id="ODV81556.1"/>
    </source>
</evidence>
<dbReference type="GO" id="GO:0001731">
    <property type="term" value="P:formation of translation preinitiation complex"/>
    <property type="evidence" value="ECO:0007669"/>
    <property type="project" value="InterPro"/>
</dbReference>
<sequence length="565" mass="63549">MFKKDPQPKASANIKNSERRKLVENVCKLYGIPQDKLDKEAINKLVPSETKLASFKSIQGFSGSIYYDENETPIWFKTRDSQVYPSLFTVWRNPYVLPLIKTHPHVIEILEGGADLMLPGTIPPFNPRLVKGAIVGVVDTAHPTVIKGVGICKMDISSFDRVIGTTGVAVELLHTINDQLYKLNKLVDIDIPEEVDLATPIIPEEPQDDEDGADTQEQTDAQSIDKEEGEDDVDSLASEIAELTVEEIDNFFTRSLLQTIKTETIELPITASNFMASYIYKNLPVLDPSYCNIKKTSWKKTAKFLKAMDKQKYIQVKGKDEDLSIIKLMDNKLPILENFVTHRTMGSKTSKGNKDPTPSKKANELSIVQLYKPGNKSRMFFNKVDAPFSDLYTTVELRSLFEKYVKLKDLVNPNDKKTIRIDDDLKSCTNLGPQATPRDKVFKAFLTNCSPHFLVVKPGETKGEVYKGEPPKISIITETKIGRKVITRVSNFENYHIKPHVLAEELRIKCSGSSTIGQMVQNPKITEVTVQGPHGKLIMDLLKEKGVPTTFIEFENKAKSKKKRA</sequence>
<dbReference type="CDD" id="cd11608">
    <property type="entry name" value="eIF2D_C"/>
    <property type="match status" value="1"/>
</dbReference>
<dbReference type="GO" id="GO:0003743">
    <property type="term" value="F:translation initiation factor activity"/>
    <property type="evidence" value="ECO:0007669"/>
    <property type="project" value="InterPro"/>
</dbReference>
<dbReference type="SUPFAM" id="SSF47592">
    <property type="entry name" value="SWIB/MDM2 domain"/>
    <property type="match status" value="1"/>
</dbReference>
<protein>
    <recommendedName>
        <fullName evidence="2">SUI1 domain-containing protein</fullName>
    </recommendedName>
</protein>
<dbReference type="InterPro" id="IPR001950">
    <property type="entry name" value="SUI1"/>
</dbReference>
<evidence type="ECO:0000313" key="4">
    <source>
        <dbReference type="Proteomes" id="UP000094285"/>
    </source>
</evidence>
<dbReference type="Pfam" id="PF01253">
    <property type="entry name" value="SUI1"/>
    <property type="match status" value="1"/>
</dbReference>
<dbReference type="SUPFAM" id="SSF55159">
    <property type="entry name" value="eIF1-like"/>
    <property type="match status" value="1"/>
</dbReference>
<dbReference type="InterPro" id="IPR048248">
    <property type="entry name" value="PUA_eIF2d-like"/>
</dbReference>